<dbReference type="PANTHER" id="PTHR23272:SF179">
    <property type="entry name" value="ZINC FINGER BED DOMAIN-CONTAINING PROTEIN RICESLEEPER 2-LIKE ISOFORM X1"/>
    <property type="match status" value="1"/>
</dbReference>
<evidence type="ECO:0000259" key="2">
    <source>
        <dbReference type="Pfam" id="PF14372"/>
    </source>
</evidence>
<dbReference type="Pfam" id="PF14372">
    <property type="entry name" value="hAT-like_RNase-H"/>
    <property type="match status" value="1"/>
</dbReference>
<sequence length="332" mass="38564">MYCCAHILNLIVKEGLDVIVGSVEKFRNSVVFWWNSTYLMLNSALIYKDVFARLKQREPQYNCFPSEKDWEVAKEICDRLKLFFEVTELFLGTKYPTANLYFPKICEIRFSIYEWKNSTCDEIRIMASSMISKFEQYWDVILGIMAIATILDPRQKMKLIEYYFSIIYGDGAYTKIEKNQKICDELVGQYRLTSKLSEEVHHFPTNSSSSQAREVRLGKVNHMANFDASVSNATSIASIKSDFDYYLEEPLMPRDEDFDILNWWKANASKYPILHAIARDVLAIPVSTVASESAFSTSGRFVSPHRSRHHPKTLQALMCTQDWLWTKFNGMN</sequence>
<name>A0AAE0B4B3_9ROSI</name>
<feature type="domain" description="HAT C-terminal dimerisation" evidence="1">
    <location>
        <begin position="244"/>
        <end position="324"/>
    </location>
</feature>
<dbReference type="GO" id="GO:0003677">
    <property type="term" value="F:DNA binding"/>
    <property type="evidence" value="ECO:0007669"/>
    <property type="project" value="InterPro"/>
</dbReference>
<organism evidence="3 4">
    <name type="scientific">Dipteronia sinensis</name>
    <dbReference type="NCBI Taxonomy" id="43782"/>
    <lineage>
        <taxon>Eukaryota</taxon>
        <taxon>Viridiplantae</taxon>
        <taxon>Streptophyta</taxon>
        <taxon>Embryophyta</taxon>
        <taxon>Tracheophyta</taxon>
        <taxon>Spermatophyta</taxon>
        <taxon>Magnoliopsida</taxon>
        <taxon>eudicotyledons</taxon>
        <taxon>Gunneridae</taxon>
        <taxon>Pentapetalae</taxon>
        <taxon>rosids</taxon>
        <taxon>malvids</taxon>
        <taxon>Sapindales</taxon>
        <taxon>Sapindaceae</taxon>
        <taxon>Hippocastanoideae</taxon>
        <taxon>Acereae</taxon>
        <taxon>Dipteronia</taxon>
    </lineage>
</organism>
<protein>
    <submittedName>
        <fullName evidence="3">Uncharacterized protein</fullName>
    </submittedName>
</protein>
<gene>
    <name evidence="3" type="ORF">Dsin_001647</name>
</gene>
<dbReference type="SUPFAM" id="SSF53098">
    <property type="entry name" value="Ribonuclease H-like"/>
    <property type="match status" value="1"/>
</dbReference>
<dbReference type="Proteomes" id="UP001281410">
    <property type="component" value="Unassembled WGS sequence"/>
</dbReference>
<dbReference type="AlphaFoldDB" id="A0AAE0B4B3"/>
<accession>A0AAE0B4B3</accession>
<evidence type="ECO:0000313" key="4">
    <source>
        <dbReference type="Proteomes" id="UP001281410"/>
    </source>
</evidence>
<dbReference type="InterPro" id="IPR025525">
    <property type="entry name" value="hAT-like_transposase_RNase-H"/>
</dbReference>
<dbReference type="InterPro" id="IPR012337">
    <property type="entry name" value="RNaseH-like_sf"/>
</dbReference>
<dbReference type="EMBL" id="JANJYJ010000001">
    <property type="protein sequence ID" value="KAK3229766.1"/>
    <property type="molecule type" value="Genomic_DNA"/>
</dbReference>
<reference evidence="3" key="1">
    <citation type="journal article" date="2023" name="Plant J.">
        <title>Genome sequences and population genomics provide insights into the demographic history, inbreeding, and mutation load of two 'living fossil' tree species of Dipteronia.</title>
        <authorList>
            <person name="Feng Y."/>
            <person name="Comes H.P."/>
            <person name="Chen J."/>
            <person name="Zhu S."/>
            <person name="Lu R."/>
            <person name="Zhang X."/>
            <person name="Li P."/>
            <person name="Qiu J."/>
            <person name="Olsen K.M."/>
            <person name="Qiu Y."/>
        </authorList>
    </citation>
    <scope>NUCLEOTIDE SEQUENCE</scope>
    <source>
        <strain evidence="3">NBL</strain>
    </source>
</reference>
<dbReference type="PANTHER" id="PTHR23272">
    <property type="entry name" value="BED FINGER-RELATED"/>
    <property type="match status" value="1"/>
</dbReference>
<keyword evidence="4" id="KW-1185">Reference proteome</keyword>
<evidence type="ECO:0000259" key="1">
    <source>
        <dbReference type="Pfam" id="PF05699"/>
    </source>
</evidence>
<feature type="domain" description="hAT-like transposase RNase-H fold" evidence="2">
    <location>
        <begin position="92"/>
        <end position="190"/>
    </location>
</feature>
<dbReference type="Pfam" id="PF05699">
    <property type="entry name" value="Dimer_Tnp_hAT"/>
    <property type="match status" value="1"/>
</dbReference>
<proteinExistence type="predicted"/>
<dbReference type="GO" id="GO:0046983">
    <property type="term" value="F:protein dimerization activity"/>
    <property type="evidence" value="ECO:0007669"/>
    <property type="project" value="InterPro"/>
</dbReference>
<dbReference type="InterPro" id="IPR008906">
    <property type="entry name" value="HATC_C_dom"/>
</dbReference>
<comment type="caution">
    <text evidence="3">The sequence shown here is derived from an EMBL/GenBank/DDBJ whole genome shotgun (WGS) entry which is preliminary data.</text>
</comment>
<evidence type="ECO:0000313" key="3">
    <source>
        <dbReference type="EMBL" id="KAK3229766.1"/>
    </source>
</evidence>